<dbReference type="PANTHER" id="PTHR43335:SF4">
    <property type="entry name" value="ABC TRANSPORTER, ATP-BINDING PROTEIN"/>
    <property type="match status" value="1"/>
</dbReference>
<dbReference type="Gene3D" id="3.40.50.300">
    <property type="entry name" value="P-loop containing nucleotide triphosphate hydrolases"/>
    <property type="match status" value="1"/>
</dbReference>
<dbReference type="Proteomes" id="UP001597118">
    <property type="component" value="Unassembled WGS sequence"/>
</dbReference>
<name>A0ABW4IFS5_9SPHI</name>
<organism evidence="6 7">
    <name type="scientific">Pseudopedobacter beijingensis</name>
    <dbReference type="NCBI Taxonomy" id="1207056"/>
    <lineage>
        <taxon>Bacteria</taxon>
        <taxon>Pseudomonadati</taxon>
        <taxon>Bacteroidota</taxon>
        <taxon>Sphingobacteriia</taxon>
        <taxon>Sphingobacteriales</taxon>
        <taxon>Sphingobacteriaceae</taxon>
        <taxon>Pseudopedobacter</taxon>
    </lineage>
</organism>
<dbReference type="CDD" id="cd03230">
    <property type="entry name" value="ABC_DR_subfamily_A"/>
    <property type="match status" value="1"/>
</dbReference>
<dbReference type="PANTHER" id="PTHR43335">
    <property type="entry name" value="ABC TRANSPORTER, ATP-BINDING PROTEIN"/>
    <property type="match status" value="1"/>
</dbReference>
<protein>
    <submittedName>
        <fullName evidence="6">ATP-binding cassette domain-containing protein</fullName>
    </submittedName>
</protein>
<reference evidence="7" key="1">
    <citation type="journal article" date="2019" name="Int. J. Syst. Evol. Microbiol.">
        <title>The Global Catalogue of Microorganisms (GCM) 10K type strain sequencing project: providing services to taxonomists for standard genome sequencing and annotation.</title>
        <authorList>
            <consortium name="The Broad Institute Genomics Platform"/>
            <consortium name="The Broad Institute Genome Sequencing Center for Infectious Disease"/>
            <person name="Wu L."/>
            <person name="Ma J."/>
        </authorList>
    </citation>
    <scope>NUCLEOTIDE SEQUENCE [LARGE SCALE GENOMIC DNA]</scope>
    <source>
        <strain evidence="7">CCUG 53762</strain>
    </source>
</reference>
<dbReference type="Pfam" id="PF00005">
    <property type="entry name" value="ABC_tran"/>
    <property type="match status" value="1"/>
</dbReference>
<comment type="similarity">
    <text evidence="1">Belongs to the ABC transporter superfamily.</text>
</comment>
<dbReference type="EMBL" id="JBHUDG010000044">
    <property type="protein sequence ID" value="MFD1631229.1"/>
    <property type="molecule type" value="Genomic_DNA"/>
</dbReference>
<feature type="domain" description="ABC transporter" evidence="5">
    <location>
        <begin position="3"/>
        <end position="230"/>
    </location>
</feature>
<evidence type="ECO:0000313" key="7">
    <source>
        <dbReference type="Proteomes" id="UP001597118"/>
    </source>
</evidence>
<gene>
    <name evidence="6" type="ORF">ACFSAH_15235</name>
</gene>
<evidence type="ECO:0000256" key="1">
    <source>
        <dbReference type="ARBA" id="ARBA00005417"/>
    </source>
</evidence>
<sequence length="236" mass="26041">MGVVVEHLTKVYGHQTVVNNISFEAKPGKVLGFLGPNGAGKSTTMKMLTGYIPQTSGMATVCGFSPLDNPLEVKKRVGYLPENNPLYWEMYVKEFLGFVAGLHHLKNKQQRLKEVIDLTGIGDEQHKKIGSLSKGYKQRVGLANAIMHDPDVLILDEPTSGLDPNQLLEVRNLIKQLGETKTVILSTHIMQEVEAICNQVVIINKGNIVANDSLAYLLAQHQETSLEPVFIKLTNI</sequence>
<keyword evidence="4 6" id="KW-0067">ATP-binding</keyword>
<dbReference type="PROSITE" id="PS50893">
    <property type="entry name" value="ABC_TRANSPORTER_2"/>
    <property type="match status" value="1"/>
</dbReference>
<dbReference type="RefSeq" id="WP_379663598.1">
    <property type="nucleotide sequence ID" value="NZ_JBHUDG010000044.1"/>
</dbReference>
<dbReference type="InterPro" id="IPR027417">
    <property type="entry name" value="P-loop_NTPase"/>
</dbReference>
<dbReference type="SMART" id="SM00382">
    <property type="entry name" value="AAA"/>
    <property type="match status" value="1"/>
</dbReference>
<evidence type="ECO:0000256" key="2">
    <source>
        <dbReference type="ARBA" id="ARBA00022448"/>
    </source>
</evidence>
<evidence type="ECO:0000256" key="3">
    <source>
        <dbReference type="ARBA" id="ARBA00022741"/>
    </source>
</evidence>
<keyword evidence="2" id="KW-0813">Transport</keyword>
<keyword evidence="7" id="KW-1185">Reference proteome</keyword>
<evidence type="ECO:0000259" key="5">
    <source>
        <dbReference type="PROSITE" id="PS50893"/>
    </source>
</evidence>
<comment type="caution">
    <text evidence="6">The sequence shown here is derived from an EMBL/GenBank/DDBJ whole genome shotgun (WGS) entry which is preliminary data.</text>
</comment>
<dbReference type="GO" id="GO:0005524">
    <property type="term" value="F:ATP binding"/>
    <property type="evidence" value="ECO:0007669"/>
    <property type="project" value="UniProtKB-KW"/>
</dbReference>
<evidence type="ECO:0000313" key="6">
    <source>
        <dbReference type="EMBL" id="MFD1631229.1"/>
    </source>
</evidence>
<accession>A0ABW4IFS5</accession>
<proteinExistence type="inferred from homology"/>
<dbReference type="SUPFAM" id="SSF52540">
    <property type="entry name" value="P-loop containing nucleoside triphosphate hydrolases"/>
    <property type="match status" value="1"/>
</dbReference>
<dbReference type="InterPro" id="IPR003439">
    <property type="entry name" value="ABC_transporter-like_ATP-bd"/>
</dbReference>
<keyword evidence="3" id="KW-0547">Nucleotide-binding</keyword>
<evidence type="ECO:0000256" key="4">
    <source>
        <dbReference type="ARBA" id="ARBA00022840"/>
    </source>
</evidence>
<dbReference type="InterPro" id="IPR003593">
    <property type="entry name" value="AAA+_ATPase"/>
</dbReference>